<sequence length="105" mass="11374">MITSREDHQRLIAEARRTRSEADELRQERDALNDQVNTCNQRIEQLQSALRTTLLGPMATPAANTITNSTSTAHRETDAQSTPISHPGTSSTAQPPVLLSPGPGS</sequence>
<evidence type="ECO:0000313" key="3">
    <source>
        <dbReference type="EMBL" id="KER18673.1"/>
    </source>
</evidence>
<reference evidence="3 4" key="1">
    <citation type="submission" date="2013-11" db="EMBL/GenBank/DDBJ databases">
        <title>Opisthorchis viverrini - life in the bile duct.</title>
        <authorList>
            <person name="Young N.D."/>
            <person name="Nagarajan N."/>
            <person name="Lin S.J."/>
            <person name="Korhonen P.K."/>
            <person name="Jex A.R."/>
            <person name="Hall R.S."/>
            <person name="Safavi-Hemami H."/>
            <person name="Kaewkong W."/>
            <person name="Bertrand D."/>
            <person name="Gao S."/>
            <person name="Seet Q."/>
            <person name="Wongkham S."/>
            <person name="Teh B.T."/>
            <person name="Wongkham C."/>
            <person name="Intapan P.M."/>
            <person name="Maleewong W."/>
            <person name="Yang X."/>
            <person name="Hu M."/>
            <person name="Wang Z."/>
            <person name="Hofmann A."/>
            <person name="Sternberg P.W."/>
            <person name="Tan P."/>
            <person name="Wang J."/>
            <person name="Gasser R.B."/>
        </authorList>
    </citation>
    <scope>NUCLEOTIDE SEQUENCE [LARGE SCALE GENOMIC DNA]</scope>
</reference>
<dbReference type="EMBL" id="KL598804">
    <property type="protein sequence ID" value="KER18673.1"/>
    <property type="molecule type" value="Genomic_DNA"/>
</dbReference>
<feature type="non-terminal residue" evidence="3">
    <location>
        <position position="105"/>
    </location>
</feature>
<feature type="coiled-coil region" evidence="1">
    <location>
        <begin position="5"/>
        <end position="49"/>
    </location>
</feature>
<evidence type="ECO:0000313" key="4">
    <source>
        <dbReference type="Proteomes" id="UP000054324"/>
    </source>
</evidence>
<dbReference type="GeneID" id="20330066"/>
<protein>
    <submittedName>
        <fullName evidence="3">Uncharacterized protein</fullName>
    </submittedName>
</protein>
<gene>
    <name evidence="3" type="ORF">T265_15901</name>
</gene>
<dbReference type="Proteomes" id="UP000054324">
    <property type="component" value="Unassembled WGS sequence"/>
</dbReference>
<dbReference type="CTD" id="20330066"/>
<feature type="region of interest" description="Disordered" evidence="2">
    <location>
        <begin position="60"/>
        <end position="105"/>
    </location>
</feature>
<feature type="compositionally biased region" description="Low complexity" evidence="2">
    <location>
        <begin position="60"/>
        <end position="72"/>
    </location>
</feature>
<dbReference type="OrthoDB" id="687730at2759"/>
<keyword evidence="4" id="KW-1185">Reference proteome</keyword>
<evidence type="ECO:0000256" key="1">
    <source>
        <dbReference type="SAM" id="Coils"/>
    </source>
</evidence>
<organism evidence="3 4">
    <name type="scientific">Opisthorchis viverrini</name>
    <name type="common">Southeast Asian liver fluke</name>
    <dbReference type="NCBI Taxonomy" id="6198"/>
    <lineage>
        <taxon>Eukaryota</taxon>
        <taxon>Metazoa</taxon>
        <taxon>Spiralia</taxon>
        <taxon>Lophotrochozoa</taxon>
        <taxon>Platyhelminthes</taxon>
        <taxon>Trematoda</taxon>
        <taxon>Digenea</taxon>
        <taxon>Opisthorchiida</taxon>
        <taxon>Opisthorchiata</taxon>
        <taxon>Opisthorchiidae</taxon>
        <taxon>Opisthorchis</taxon>
    </lineage>
</organism>
<proteinExistence type="predicted"/>
<dbReference type="AlphaFoldDB" id="A0A074YVJ6"/>
<dbReference type="RefSeq" id="XP_009177580.1">
    <property type="nucleotide sequence ID" value="XM_009179316.1"/>
</dbReference>
<evidence type="ECO:0000256" key="2">
    <source>
        <dbReference type="SAM" id="MobiDB-lite"/>
    </source>
</evidence>
<dbReference type="STRING" id="6198.A0A074YVJ6"/>
<feature type="compositionally biased region" description="Polar residues" evidence="2">
    <location>
        <begin position="79"/>
        <end position="94"/>
    </location>
</feature>
<keyword evidence="1" id="KW-0175">Coiled coil</keyword>
<accession>A0A074YVJ6</accession>
<dbReference type="KEGG" id="ovi:T265_15901"/>
<name>A0A074YVJ6_OPIVI</name>